<dbReference type="EMBL" id="JAQQBS010002686">
    <property type="protein sequence ID" value="KAK0156701.1"/>
    <property type="molecule type" value="Genomic_DNA"/>
</dbReference>
<dbReference type="PANTHER" id="PTHR35205:SF1">
    <property type="entry name" value="ZU5 DOMAIN-CONTAINING PROTEIN"/>
    <property type="match status" value="1"/>
</dbReference>
<evidence type="ECO:0000259" key="1">
    <source>
        <dbReference type="Pfam" id="PF00931"/>
    </source>
</evidence>
<proteinExistence type="predicted"/>
<dbReference type="Pfam" id="PF00931">
    <property type="entry name" value="NB-ARC"/>
    <property type="match status" value="1"/>
</dbReference>
<dbReference type="AlphaFoldDB" id="A0AA39C262"/>
<protein>
    <recommendedName>
        <fullName evidence="1">NB-ARC domain-containing protein</fullName>
    </recommendedName>
</protein>
<accession>A0AA39C262</accession>
<dbReference type="Proteomes" id="UP001168990">
    <property type="component" value="Unassembled WGS sequence"/>
</dbReference>
<gene>
    <name evidence="2" type="ORF">PV328_012419</name>
</gene>
<dbReference type="PANTHER" id="PTHR35205">
    <property type="entry name" value="NB-ARC AND TPR DOMAIN PROTEIN"/>
    <property type="match status" value="1"/>
</dbReference>
<dbReference type="InterPro" id="IPR002182">
    <property type="entry name" value="NB-ARC"/>
</dbReference>
<reference evidence="2" key="2">
    <citation type="submission" date="2023-03" db="EMBL/GenBank/DDBJ databases">
        <authorList>
            <person name="Inwood S.N."/>
            <person name="Skelly J.G."/>
            <person name="Guhlin J."/>
            <person name="Harrop T.W.R."/>
            <person name="Goldson S.G."/>
            <person name="Dearden P.K."/>
        </authorList>
    </citation>
    <scope>NUCLEOTIDE SEQUENCE</scope>
    <source>
        <strain evidence="2">Irish</strain>
        <tissue evidence="2">Whole body</tissue>
    </source>
</reference>
<dbReference type="Gene3D" id="3.40.50.300">
    <property type="entry name" value="P-loop containing nucleotide triphosphate hydrolases"/>
    <property type="match status" value="1"/>
</dbReference>
<evidence type="ECO:0000313" key="2">
    <source>
        <dbReference type="EMBL" id="KAK0156701.1"/>
    </source>
</evidence>
<dbReference type="InterPro" id="IPR027417">
    <property type="entry name" value="P-loop_NTPase"/>
</dbReference>
<sequence length="260" mass="29613">MLLTNKVVSAQEQINNLVVPVSYFINHVSQLEKLGSNLTKYKQSSIVGISGMGKTQLARMYAYENKANYDLIWFIDCNLDINQQLLRLAKSINTQLKSPMISEDVAIVRKDLMTYLASKDRWLLVFDNLKIKENKKVADFINWEHNGNVIFCSQDSELLPHIIKVNAFSKTESIALAKNILENKNPESIEFLAQEFGGYPILMVQGTQLLNQVQGLNLEEYKKKIRASDDKIELNIKLAINELKPTAKKLLNEIALINNQ</sequence>
<name>A0AA39C262_9HYME</name>
<evidence type="ECO:0000313" key="3">
    <source>
        <dbReference type="Proteomes" id="UP001168990"/>
    </source>
</evidence>
<feature type="domain" description="NB-ARC" evidence="1">
    <location>
        <begin position="32"/>
        <end position="158"/>
    </location>
</feature>
<reference evidence="2" key="1">
    <citation type="journal article" date="2023" name="bioRxiv">
        <title>Scaffold-level genome assemblies of two parasitoid biocontrol wasps reveal the parthenogenesis mechanism and an associated novel virus.</title>
        <authorList>
            <person name="Inwood S."/>
            <person name="Skelly J."/>
            <person name="Guhlin J."/>
            <person name="Harrop T."/>
            <person name="Goldson S."/>
            <person name="Dearden P."/>
        </authorList>
    </citation>
    <scope>NUCLEOTIDE SEQUENCE</scope>
    <source>
        <strain evidence="2">Irish</strain>
        <tissue evidence="2">Whole body</tissue>
    </source>
</reference>
<keyword evidence="3" id="KW-1185">Reference proteome</keyword>
<dbReference type="SUPFAM" id="SSF52540">
    <property type="entry name" value="P-loop containing nucleoside triphosphate hydrolases"/>
    <property type="match status" value="1"/>
</dbReference>
<dbReference type="GO" id="GO:0043531">
    <property type="term" value="F:ADP binding"/>
    <property type="evidence" value="ECO:0007669"/>
    <property type="project" value="InterPro"/>
</dbReference>
<organism evidence="2 3">
    <name type="scientific">Microctonus aethiopoides</name>
    <dbReference type="NCBI Taxonomy" id="144406"/>
    <lineage>
        <taxon>Eukaryota</taxon>
        <taxon>Metazoa</taxon>
        <taxon>Ecdysozoa</taxon>
        <taxon>Arthropoda</taxon>
        <taxon>Hexapoda</taxon>
        <taxon>Insecta</taxon>
        <taxon>Pterygota</taxon>
        <taxon>Neoptera</taxon>
        <taxon>Endopterygota</taxon>
        <taxon>Hymenoptera</taxon>
        <taxon>Apocrita</taxon>
        <taxon>Ichneumonoidea</taxon>
        <taxon>Braconidae</taxon>
        <taxon>Euphorinae</taxon>
        <taxon>Microctonus</taxon>
    </lineage>
</organism>
<comment type="caution">
    <text evidence="2">The sequence shown here is derived from an EMBL/GenBank/DDBJ whole genome shotgun (WGS) entry which is preliminary data.</text>
</comment>
<feature type="non-terminal residue" evidence="2">
    <location>
        <position position="260"/>
    </location>
</feature>